<dbReference type="Proteomes" id="UP001529340">
    <property type="component" value="Unassembled WGS sequence"/>
</dbReference>
<protein>
    <submittedName>
        <fullName evidence="2">Cytochrome B</fullName>
    </submittedName>
</protein>
<evidence type="ECO:0000313" key="3">
    <source>
        <dbReference type="Proteomes" id="UP001529340"/>
    </source>
</evidence>
<feature type="transmembrane region" description="Helical" evidence="1">
    <location>
        <begin position="48"/>
        <end position="75"/>
    </location>
</feature>
<feature type="transmembrane region" description="Helical" evidence="1">
    <location>
        <begin position="95"/>
        <end position="119"/>
    </location>
</feature>
<gene>
    <name evidence="2" type="ORF">QUV96_08025</name>
</gene>
<keyword evidence="1" id="KW-0472">Membrane</keyword>
<keyword evidence="3" id="KW-1185">Reference proteome</keyword>
<feature type="transmembrane region" description="Helical" evidence="1">
    <location>
        <begin position="9"/>
        <end position="28"/>
    </location>
</feature>
<dbReference type="EMBL" id="JAUDCG010000034">
    <property type="protein sequence ID" value="MDM8157582.1"/>
    <property type="molecule type" value="Genomic_DNA"/>
</dbReference>
<keyword evidence="1" id="KW-0812">Transmembrane</keyword>
<accession>A0ABT7UD89</accession>
<reference evidence="2" key="2">
    <citation type="submission" date="2023-06" db="EMBL/GenBank/DDBJ databases">
        <authorList>
            <person name="Zeman M."/>
            <person name="Kubasova T."/>
            <person name="Jahodarova E."/>
            <person name="Nykrynova M."/>
            <person name="Rychlik I."/>
        </authorList>
    </citation>
    <scope>NUCLEOTIDE SEQUENCE</scope>
    <source>
        <strain evidence="2">ET39</strain>
    </source>
</reference>
<comment type="caution">
    <text evidence="2">The sequence shown here is derived from an EMBL/GenBank/DDBJ whole genome shotgun (WGS) entry which is preliminary data.</text>
</comment>
<name>A0ABT7UD89_9FIRM</name>
<evidence type="ECO:0000256" key="1">
    <source>
        <dbReference type="SAM" id="Phobius"/>
    </source>
</evidence>
<sequence length="163" mass="18414">MTTRELTRIALMGTILYVVFHAFSDILYLELITFTILSFSQVFSRRDTVIACVLFASLHMLLHGVMIWNIAYLLIFPAYGFLFASLKRVRKGRTIALALTAGIGSFLIGQLVDLPFILFSSTITALYLLMGLKTSLIQGCLTFLATLFLYEPVHRVLLRLKDK</sequence>
<feature type="transmembrane region" description="Helical" evidence="1">
    <location>
        <begin position="125"/>
        <end position="150"/>
    </location>
</feature>
<evidence type="ECO:0000313" key="2">
    <source>
        <dbReference type="EMBL" id="MDM8157582.1"/>
    </source>
</evidence>
<keyword evidence="1" id="KW-1133">Transmembrane helix</keyword>
<reference evidence="2" key="1">
    <citation type="submission" date="2023-06" db="EMBL/GenBank/DDBJ databases">
        <title>Identification and characterization of horizontal gene transfer across gut microbiota members of farm animals based on homology search.</title>
        <authorList>
            <person name="Schwarzerova J."/>
            <person name="Nykrynova M."/>
            <person name="Jureckova K."/>
            <person name="Cejkova D."/>
            <person name="Rychlik I."/>
        </authorList>
    </citation>
    <scope>NUCLEOTIDE SEQUENCE</scope>
    <source>
        <strain evidence="2">ET39</strain>
    </source>
</reference>
<dbReference type="RefSeq" id="WP_289608027.1">
    <property type="nucleotide sequence ID" value="NZ_JAUDCG010000034.1"/>
</dbReference>
<proteinExistence type="predicted"/>
<organism evidence="2 3">
    <name type="scientific">Amedibacillus dolichus</name>
    <dbReference type="NCBI Taxonomy" id="31971"/>
    <lineage>
        <taxon>Bacteria</taxon>
        <taxon>Bacillati</taxon>
        <taxon>Bacillota</taxon>
        <taxon>Erysipelotrichia</taxon>
        <taxon>Erysipelotrichales</taxon>
        <taxon>Erysipelotrichaceae</taxon>
        <taxon>Amedibacillus</taxon>
    </lineage>
</organism>